<dbReference type="InterPro" id="IPR006644">
    <property type="entry name" value="Cadg"/>
</dbReference>
<dbReference type="SUPFAM" id="SSF51126">
    <property type="entry name" value="Pectin lyase-like"/>
    <property type="match status" value="1"/>
</dbReference>
<feature type="region of interest" description="Disordered" evidence="5">
    <location>
        <begin position="874"/>
        <end position="913"/>
    </location>
</feature>
<evidence type="ECO:0000256" key="5">
    <source>
        <dbReference type="SAM" id="MobiDB-lite"/>
    </source>
</evidence>
<dbReference type="Proteomes" id="UP000617628">
    <property type="component" value="Unassembled WGS sequence"/>
</dbReference>
<feature type="domain" description="G8" evidence="6">
    <location>
        <begin position="56"/>
        <end position="182"/>
    </location>
</feature>
<dbReference type="InterPro" id="IPR019316">
    <property type="entry name" value="G8_domain"/>
</dbReference>
<name>A0A934S0D5_9BACT</name>
<dbReference type="PROSITE" id="PS51484">
    <property type="entry name" value="G8"/>
    <property type="match status" value="1"/>
</dbReference>
<proteinExistence type="predicted"/>
<comment type="caution">
    <text evidence="7">The sequence shown here is derived from an EMBL/GenBank/DDBJ whole genome shotgun (WGS) entry which is preliminary data.</text>
</comment>
<dbReference type="InterPro" id="IPR055401">
    <property type="entry name" value="CEMIP_beta-hel_dom"/>
</dbReference>
<dbReference type="Pfam" id="PF24606">
    <property type="entry name" value="CEMIP_beta-hel"/>
    <property type="match status" value="1"/>
</dbReference>
<evidence type="ECO:0000256" key="2">
    <source>
        <dbReference type="ARBA" id="ARBA00022475"/>
    </source>
</evidence>
<feature type="compositionally biased region" description="Basic and acidic residues" evidence="5">
    <location>
        <begin position="874"/>
        <end position="890"/>
    </location>
</feature>
<keyword evidence="2" id="KW-0472">Membrane</keyword>
<dbReference type="GO" id="GO:0005509">
    <property type="term" value="F:calcium ion binding"/>
    <property type="evidence" value="ECO:0007669"/>
    <property type="project" value="InterPro"/>
</dbReference>
<dbReference type="Pfam" id="PF17963">
    <property type="entry name" value="Big_9"/>
    <property type="match status" value="2"/>
</dbReference>
<dbReference type="Gene3D" id="2.60.40.10">
    <property type="entry name" value="Immunoglobulins"/>
    <property type="match status" value="2"/>
</dbReference>
<evidence type="ECO:0000313" key="8">
    <source>
        <dbReference type="Proteomes" id="UP000617628"/>
    </source>
</evidence>
<dbReference type="Gene3D" id="2.60.120.260">
    <property type="entry name" value="Galactose-binding domain-like"/>
    <property type="match status" value="1"/>
</dbReference>
<dbReference type="InterPro" id="IPR011050">
    <property type="entry name" value="Pectin_lyase_fold/virulence"/>
</dbReference>
<evidence type="ECO:0000259" key="6">
    <source>
        <dbReference type="PROSITE" id="PS51484"/>
    </source>
</evidence>
<protein>
    <recommendedName>
        <fullName evidence="6">G8 domain-containing protein</fullName>
    </recommendedName>
</protein>
<organism evidence="7 8">
    <name type="scientific">Pelagicoccus mobilis</name>
    <dbReference type="NCBI Taxonomy" id="415221"/>
    <lineage>
        <taxon>Bacteria</taxon>
        <taxon>Pseudomonadati</taxon>
        <taxon>Verrucomicrobiota</taxon>
        <taxon>Opitutia</taxon>
        <taxon>Puniceicoccales</taxon>
        <taxon>Pelagicoccaceae</taxon>
        <taxon>Pelagicoccus</taxon>
    </lineage>
</organism>
<keyword evidence="2" id="KW-1003">Cell membrane</keyword>
<evidence type="ECO:0000256" key="3">
    <source>
        <dbReference type="ARBA" id="ARBA00022729"/>
    </source>
</evidence>
<accession>A0A934S0D5</accession>
<gene>
    <name evidence="7" type="ORF">JIN87_24420</name>
</gene>
<dbReference type="PANTHER" id="PTHR46769:SF2">
    <property type="entry name" value="FIBROCYSTIN-L ISOFORM 2 PRECURSOR-RELATED"/>
    <property type="match status" value="1"/>
</dbReference>
<comment type="subcellular location">
    <subcellularLocation>
        <location evidence="1">Cell membrane</location>
    </subcellularLocation>
</comment>
<feature type="compositionally biased region" description="Low complexity" evidence="5">
    <location>
        <begin position="896"/>
        <end position="905"/>
    </location>
</feature>
<keyword evidence="8" id="KW-1185">Reference proteome</keyword>
<dbReference type="RefSeq" id="WP_200358572.1">
    <property type="nucleotide sequence ID" value="NZ_JAENIL010000068.1"/>
</dbReference>
<dbReference type="PANTHER" id="PTHR46769">
    <property type="entry name" value="POLYCYSTIC KIDNEY AND HEPATIC DISEASE 1 (AUTOSOMAL RECESSIVE)-LIKE 1"/>
    <property type="match status" value="1"/>
</dbReference>
<evidence type="ECO:0000256" key="4">
    <source>
        <dbReference type="ARBA" id="ARBA00023180"/>
    </source>
</evidence>
<sequence>MNNVTIKGLRMQLRGKIKNGMLVRCLSLLVISFFGINFSTAYGATAVQSGNWSDSSTWGGVTPSGSEEDIAIPAGVVVTLDTNVECGEIMVNGALIVAPADLALTCDSLIVMGASALFEVGTDTSRFTNEFILTLKGDVSENFVHTMSGQSHDMGARALLALMGGTISMHGEDRIEWTVLNANVDAGSNSITVADTVDWRPGDEILLVSSTNDWNEAEELIVASVTGGGTVVNLTTNVSYWHCGTVQQYSRLSDNRSWTADLRAEVGLLTRNIVIQGASDSVSTGFGAHVMIHGPMEDGAMTHPSGEGYIKGVEIHRGGQEGILARYPFHWHLVQGAGAGQYFSDNAVHDSFNRGVTIHGTDFTTVSNNFFYNTIGHTVFLEDGVEKNNTITYNVVALSVRPAPGTETTPSDNSDDEAQNRTPAAYWITNPNNTVDFNVAAGGEGTGFWYIFPRNNRIGLSADLAYYDSAPMADSEVMGSFNGNIVHSFMNGFDIFDSVDANQAIVKNTGWNDSGDHVFANALWYANDTAIYTGTGDHGDEYPVDNLIFRDNVMVDNKFATMFASSSKVEESVFVARSGLPLNSNLRRVAHRLYDGAADFDDCYFVGWNAPLPYTSYLDEVGAAEQRVNWGHSVVETDHPGINMTMALPDFDFGDAWTSGANSFSHPRMWISVISDGDGTLTGLADSSLTANHKWFLIGDETPYAGGENVMHVPHKFARIAQPRNHRGGPEMIFTRTKSGTPSEMFFRVLGDTNDNHSFPAIVNEDFEYSVTFMGTQGYNPAEWVMEDAEPGDVAIVKFNHIGNLSGVVPSGTAYNSVAEILSPASTTTGHFLDGNGVLWFRVIADADGEESFSFDWSSGSAAYVYNGSDDLDLDGRSNDAEGGPSRDTDGDGLPDYADANNDSDSMSDLDEQFYGLDPDSAADLSYEFGSHGADGFDFEGGTVGRDNVNGAFEFYNPVGGETYIQLSEPDLVRFSGDDISTITIRFQSDTGGNLRFGWWTTDGGFYTLLGPSYTGGSGYAEHVFNVGGDPEWAGKTINRLRVFGIQGTNAVTSVDWVRAGDQGNLPPYFLIDPITAPNATVGVPVVGSLAGTAADPNGDPLIYSKVSGPDWLTIVGNGNATGTPKAGDVGLNVFLVQVDDGKGGTDTATLEITVDGNGSVALANAGFETPVQTTFTYGPFTEGWTFNSSSGIQASGWQAGAAPEGAQTAFMQGGNSLITQSVSIDAGDYEVAFWIADRTSDAGTQTVEVRFDGTLIGTYSPTNGSFAGVTTNSFTVSSSGTYVLEFAGVVSGDVTAFVDDVSIVASVSNSAPVFTNDPFNTSNATEGVNYSDTISGSATDADGDPLSYSVLSGPTWLTLTNGGALSGIPGAGDVGLNTWTVEVDDGNGGTDTATLEITVVASAPTVLLDDDFENFNTTGWNTDWKLRTDKYKSTTSSVRGSYNKNDLISPDLDTSAHSSLTVQFWYRPQNLVDSDNVILQFWNGSSYVDIEEIGLNGPNKTWIFFDQTFTSSVNPEYFRSDFKVKIEATDIFETNHKINVDDFYIEAQ</sequence>
<dbReference type="SMART" id="SM01225">
    <property type="entry name" value="G8"/>
    <property type="match status" value="1"/>
</dbReference>
<evidence type="ECO:0000313" key="7">
    <source>
        <dbReference type="EMBL" id="MBK1880052.1"/>
    </source>
</evidence>
<dbReference type="EMBL" id="JAENIL010000068">
    <property type="protein sequence ID" value="MBK1880052.1"/>
    <property type="molecule type" value="Genomic_DNA"/>
</dbReference>
<dbReference type="Pfam" id="PF10162">
    <property type="entry name" value="G8"/>
    <property type="match status" value="1"/>
</dbReference>
<evidence type="ECO:0000256" key="1">
    <source>
        <dbReference type="ARBA" id="ARBA00004236"/>
    </source>
</evidence>
<dbReference type="InterPro" id="IPR013783">
    <property type="entry name" value="Ig-like_fold"/>
</dbReference>
<dbReference type="GO" id="GO:0005886">
    <property type="term" value="C:plasma membrane"/>
    <property type="evidence" value="ECO:0007669"/>
    <property type="project" value="UniProtKB-SubCell"/>
</dbReference>
<dbReference type="InterPro" id="IPR015919">
    <property type="entry name" value="Cadherin-like_sf"/>
</dbReference>
<reference evidence="7" key="1">
    <citation type="submission" date="2021-01" db="EMBL/GenBank/DDBJ databases">
        <title>Modified the classification status of verrucomicrobia.</title>
        <authorList>
            <person name="Feng X."/>
        </authorList>
    </citation>
    <scope>NUCLEOTIDE SEQUENCE</scope>
    <source>
        <strain evidence="7">KCTC 13126</strain>
    </source>
</reference>
<keyword evidence="4" id="KW-0325">Glycoprotein</keyword>
<dbReference type="SUPFAM" id="SSF49313">
    <property type="entry name" value="Cadherin-like"/>
    <property type="match status" value="2"/>
</dbReference>
<keyword evidence="3" id="KW-0732">Signal</keyword>
<dbReference type="InterPro" id="IPR052387">
    <property type="entry name" value="Fibrocystin"/>
</dbReference>
<dbReference type="SMART" id="SM00736">
    <property type="entry name" value="CADG"/>
    <property type="match status" value="2"/>
</dbReference>